<dbReference type="Proteomes" id="UP001652700">
    <property type="component" value="Unplaced"/>
</dbReference>
<dbReference type="AlphaFoldDB" id="A0A6P7GBI1"/>
<dbReference type="GO" id="GO:0005737">
    <property type="term" value="C:cytoplasm"/>
    <property type="evidence" value="ECO:0007669"/>
    <property type="project" value="UniProtKB-SubCell"/>
</dbReference>
<dbReference type="RefSeq" id="XP_050511627.1">
    <property type="nucleotide sequence ID" value="XM_050655670.1"/>
</dbReference>
<keyword evidence="6" id="KW-1185">Reference proteome</keyword>
<keyword evidence="2" id="KW-0963">Cytoplasm</keyword>
<dbReference type="InterPro" id="IPR036723">
    <property type="entry name" value="Alpha-catenin/vinculin-like_sf"/>
</dbReference>
<dbReference type="SUPFAM" id="SSF47220">
    <property type="entry name" value="alpha-catenin/vinculin-like"/>
    <property type="match status" value="1"/>
</dbReference>
<organism evidence="7">
    <name type="scientific">Diabrotica virgifera virgifera</name>
    <name type="common">western corn rootworm</name>
    <dbReference type="NCBI Taxonomy" id="50390"/>
    <lineage>
        <taxon>Eukaryota</taxon>
        <taxon>Metazoa</taxon>
        <taxon>Ecdysozoa</taxon>
        <taxon>Arthropoda</taxon>
        <taxon>Hexapoda</taxon>
        <taxon>Insecta</taxon>
        <taxon>Pterygota</taxon>
        <taxon>Neoptera</taxon>
        <taxon>Endopterygota</taxon>
        <taxon>Coleoptera</taxon>
        <taxon>Polyphaga</taxon>
        <taxon>Cucujiformia</taxon>
        <taxon>Chrysomeloidea</taxon>
        <taxon>Chrysomelidae</taxon>
        <taxon>Galerucinae</taxon>
        <taxon>Diabroticina</taxon>
        <taxon>Diabroticites</taxon>
        <taxon>Diabrotica</taxon>
    </lineage>
</organism>
<proteinExistence type="predicted"/>
<dbReference type="GO" id="GO:0007155">
    <property type="term" value="P:cell adhesion"/>
    <property type="evidence" value="ECO:0007669"/>
    <property type="project" value="InterPro"/>
</dbReference>
<keyword evidence="3" id="KW-0862">Zinc</keyword>
<evidence type="ECO:0000256" key="1">
    <source>
        <dbReference type="ARBA" id="ARBA00004496"/>
    </source>
</evidence>
<reference evidence="7" key="1">
    <citation type="submission" date="2025-04" db="UniProtKB">
        <authorList>
            <consortium name="RefSeq"/>
        </authorList>
    </citation>
    <scope>IDENTIFICATION</scope>
    <source>
        <tissue evidence="7">Whole insect</tissue>
    </source>
</reference>
<evidence type="ECO:0000259" key="4">
    <source>
        <dbReference type="PROSITE" id="PS50157"/>
    </source>
</evidence>
<evidence type="ECO:0000313" key="7">
    <source>
        <dbReference type="RefSeq" id="XP_028146584.1"/>
    </source>
</evidence>
<dbReference type="GO" id="GO:0008270">
    <property type="term" value="F:zinc ion binding"/>
    <property type="evidence" value="ECO:0007669"/>
    <property type="project" value="UniProtKB-KW"/>
</dbReference>
<dbReference type="GeneID" id="114340042"/>
<dbReference type="SMART" id="SM00355">
    <property type="entry name" value="ZnF_C2H2"/>
    <property type="match status" value="3"/>
</dbReference>
<gene>
    <name evidence="7" type="primary">LOC114340042</name>
</gene>
<protein>
    <submittedName>
        <fullName evidence="7">Oocyte zinc finger protein XlCOF10-like isoform X2</fullName>
    </submittedName>
</protein>
<dbReference type="InterPro" id="IPR013087">
    <property type="entry name" value="Znf_C2H2_type"/>
</dbReference>
<keyword evidence="3" id="KW-0863">Zinc-finger</keyword>
<evidence type="ECO:0000256" key="3">
    <source>
        <dbReference type="PROSITE-ProRule" id="PRU00042"/>
    </source>
</evidence>
<dbReference type="PROSITE" id="PS00028">
    <property type="entry name" value="ZINC_FINGER_C2H2_1"/>
    <property type="match status" value="2"/>
</dbReference>
<dbReference type="PROSITE" id="PS50157">
    <property type="entry name" value="ZINC_FINGER_C2H2_2"/>
    <property type="match status" value="1"/>
</dbReference>
<dbReference type="RefSeq" id="XP_028146584.1">
    <property type="nucleotide sequence ID" value="XM_028290783.1"/>
</dbReference>
<dbReference type="OrthoDB" id="6077919at2759"/>
<dbReference type="KEGG" id="dvv:114340042"/>
<dbReference type="GO" id="GO:0051015">
    <property type="term" value="F:actin filament binding"/>
    <property type="evidence" value="ECO:0007669"/>
    <property type="project" value="InterPro"/>
</dbReference>
<sequence length="162" mass="19332">MQENRKLQNRFECLYCDEWFVTDEDRNLHNRSKHMKSSCMYCDELFLTEEECHRHNFDEHYFPCRHCGDWFTDEEEREDHEKEHLVVDCPHCKESFPDVADGPPGVQKSEILQVCEEVDRLSHQLIILCAQRLFNSPQGQDVARKLSQNYMSLKKKLTSCSE</sequence>
<comment type="subcellular location">
    <subcellularLocation>
        <location evidence="1">Cytoplasm</location>
    </subcellularLocation>
</comment>
<evidence type="ECO:0000313" key="6">
    <source>
        <dbReference type="Proteomes" id="UP001652700"/>
    </source>
</evidence>
<evidence type="ECO:0000313" key="5">
    <source>
        <dbReference type="EnsemblMetazoa" id="XP_050511627.1"/>
    </source>
</evidence>
<feature type="domain" description="C2H2-type" evidence="4">
    <location>
        <begin position="62"/>
        <end position="84"/>
    </location>
</feature>
<name>A0A6P7GBI1_DIAVI</name>
<reference evidence="5" key="2">
    <citation type="submission" date="2025-05" db="UniProtKB">
        <authorList>
            <consortium name="EnsemblMetazoa"/>
        </authorList>
    </citation>
    <scope>IDENTIFICATION</scope>
</reference>
<dbReference type="Gene3D" id="1.20.120.810">
    <property type="entry name" value="Vinculin, Vh2 four-helix bundle"/>
    <property type="match status" value="1"/>
</dbReference>
<evidence type="ECO:0000256" key="2">
    <source>
        <dbReference type="ARBA" id="ARBA00022490"/>
    </source>
</evidence>
<accession>A0A6P7GBI1</accession>
<keyword evidence="3" id="KW-0479">Metal-binding</keyword>
<dbReference type="EnsemblMetazoa" id="XM_050655670.1">
    <property type="protein sequence ID" value="XP_050511627.1"/>
    <property type="gene ID" value="LOC114340042"/>
</dbReference>